<feature type="chain" id="PRO_5025043396" description="Gram-positive cocci surface proteins LPxTG domain-containing protein" evidence="3">
    <location>
        <begin position="33"/>
        <end position="308"/>
    </location>
</feature>
<feature type="compositionally biased region" description="Low complexity" evidence="1">
    <location>
        <begin position="90"/>
        <end position="107"/>
    </location>
</feature>
<organism evidence="4 6">
    <name type="scientific">Streptomyces nigrescens</name>
    <dbReference type="NCBI Taxonomy" id="1920"/>
    <lineage>
        <taxon>Bacteria</taxon>
        <taxon>Bacillati</taxon>
        <taxon>Actinomycetota</taxon>
        <taxon>Actinomycetes</taxon>
        <taxon>Kitasatosporales</taxon>
        <taxon>Streptomycetaceae</taxon>
        <taxon>Streptomyces</taxon>
    </lineage>
</organism>
<evidence type="ECO:0000313" key="7">
    <source>
        <dbReference type="Proteomes" id="UP001210609"/>
    </source>
</evidence>
<dbReference type="AlphaFoldDB" id="A0A640TNA1"/>
<evidence type="ECO:0000313" key="4">
    <source>
        <dbReference type="EMBL" id="GFE23515.1"/>
    </source>
</evidence>
<dbReference type="Proteomes" id="UP000429552">
    <property type="component" value="Unassembled WGS sequence"/>
</dbReference>
<accession>A0A640TNA1</accession>
<keyword evidence="7" id="KW-1185">Reference proteome</keyword>
<keyword evidence="2" id="KW-0812">Transmembrane</keyword>
<feature type="compositionally biased region" description="Basic residues" evidence="1">
    <location>
        <begin position="126"/>
        <end position="147"/>
    </location>
</feature>
<evidence type="ECO:0000256" key="1">
    <source>
        <dbReference type="SAM" id="MobiDB-lite"/>
    </source>
</evidence>
<sequence length="308" mass="31867">MVAPGFRSRIATGLLAAAVVLPVPIGATSAVAADRRATPVDRPPHLARPGDQPDDVPGAAGDDGFGFDGYGADDFAPSLPPAEGPGAGAGRARAGHPGHPGAPAHLPELPDRFPGLPYARPGFPHRSPHHHFGGLHGHGRWHHHPHHPFGPGYSVPGPPYSVPGADGGSADHPRHGRHGPPAPAGSPDTDRAHPPPGRHAPKPKHRKPAASESPAAAATPSRPSPSRRFDVADRFTRRPYEALPPLPTPAPGEDRSAPEMTDDASESTGTPYAMETPGAPVERVLPMGAGLALTGLGLAFFALRLRRN</sequence>
<evidence type="ECO:0000313" key="5">
    <source>
        <dbReference type="EMBL" id="WAT97960.1"/>
    </source>
</evidence>
<feature type="transmembrane region" description="Helical" evidence="2">
    <location>
        <begin position="284"/>
        <end position="303"/>
    </location>
</feature>
<feature type="compositionally biased region" description="Low complexity" evidence="1">
    <location>
        <begin position="210"/>
        <end position="226"/>
    </location>
</feature>
<dbReference type="EMBL" id="CP114202">
    <property type="protein sequence ID" value="WAT97960.1"/>
    <property type="molecule type" value="Genomic_DNA"/>
</dbReference>
<dbReference type="EMBL" id="BLIP01000001">
    <property type="protein sequence ID" value="GFE23515.1"/>
    <property type="molecule type" value="Genomic_DNA"/>
</dbReference>
<name>A0A640TNA1_STRNI</name>
<evidence type="ECO:0000313" key="6">
    <source>
        <dbReference type="Proteomes" id="UP000429552"/>
    </source>
</evidence>
<keyword evidence="2" id="KW-1133">Transmembrane helix</keyword>
<dbReference type="Proteomes" id="UP001210609">
    <property type="component" value="Chromosome"/>
</dbReference>
<feature type="compositionally biased region" description="Basic and acidic residues" evidence="1">
    <location>
        <begin position="33"/>
        <end position="44"/>
    </location>
</feature>
<reference evidence="5 7" key="2">
    <citation type="submission" date="2022-12" db="EMBL/GenBank/DDBJ databases">
        <authorList>
            <person name="Ruckert C."/>
            <person name="Busche T."/>
            <person name="Kalinowski J."/>
            <person name="Wittmann C."/>
        </authorList>
    </citation>
    <scope>NUCLEOTIDE SEQUENCE [LARGE SCALE GENOMIC DNA]</scope>
    <source>
        <strain evidence="5 7">DSM 40555</strain>
    </source>
</reference>
<keyword evidence="2" id="KW-0472">Membrane</keyword>
<proteinExistence type="predicted"/>
<feature type="compositionally biased region" description="Basic and acidic residues" evidence="1">
    <location>
        <begin position="227"/>
        <end position="240"/>
    </location>
</feature>
<feature type="compositionally biased region" description="Basic residues" evidence="1">
    <location>
        <begin position="199"/>
        <end position="208"/>
    </location>
</feature>
<feature type="region of interest" description="Disordered" evidence="1">
    <location>
        <begin position="33"/>
        <end position="278"/>
    </location>
</feature>
<evidence type="ECO:0000256" key="3">
    <source>
        <dbReference type="SAM" id="SignalP"/>
    </source>
</evidence>
<feature type="signal peptide" evidence="3">
    <location>
        <begin position="1"/>
        <end position="32"/>
    </location>
</feature>
<gene>
    <name evidence="4" type="ORF">Sliba_39680</name>
    <name evidence="5" type="ORF">STRLI_003959</name>
</gene>
<keyword evidence="3" id="KW-0732">Signal</keyword>
<reference evidence="4 6" key="1">
    <citation type="submission" date="2019-12" db="EMBL/GenBank/DDBJ databases">
        <title>Whole genome shotgun sequence of Streptomyces libani subsp. libani NBRC 13452.</title>
        <authorList>
            <person name="Ichikawa N."/>
            <person name="Kimura A."/>
            <person name="Kitahashi Y."/>
            <person name="Komaki H."/>
            <person name="Tamura T."/>
        </authorList>
    </citation>
    <scope>NUCLEOTIDE SEQUENCE [LARGE SCALE GENOMIC DNA]</scope>
    <source>
        <strain evidence="4 6">NBRC 13452</strain>
    </source>
</reference>
<protein>
    <recommendedName>
        <fullName evidence="8">Gram-positive cocci surface proteins LPxTG domain-containing protein</fullName>
    </recommendedName>
</protein>
<evidence type="ECO:0000256" key="2">
    <source>
        <dbReference type="SAM" id="Phobius"/>
    </source>
</evidence>
<evidence type="ECO:0008006" key="8">
    <source>
        <dbReference type="Google" id="ProtNLM"/>
    </source>
</evidence>
<dbReference type="RefSeq" id="WP_159487449.1">
    <property type="nucleotide sequence ID" value="NZ_BLIP01000001.1"/>
</dbReference>